<protein>
    <submittedName>
        <fullName evidence="2">Uncharacterized protein</fullName>
    </submittedName>
</protein>
<organism evidence="2 3">
    <name type="scientific">Methylocaldum szegediense</name>
    <dbReference type="NCBI Taxonomy" id="73780"/>
    <lineage>
        <taxon>Bacteria</taxon>
        <taxon>Pseudomonadati</taxon>
        <taxon>Pseudomonadota</taxon>
        <taxon>Gammaproteobacteria</taxon>
        <taxon>Methylococcales</taxon>
        <taxon>Methylococcaceae</taxon>
        <taxon>Methylocaldum</taxon>
    </lineage>
</organism>
<sequence length="109" mass="12395">MCPRLHEISQSGANASGSESAERDRFQSDHGHRIGTKNDLRSKCGPQRVLSLLKAPTDRTCDRLSDFYTQVSFPIDNRLYAQVILHRAPMEKQKCLRDKISLTRGKPQK</sequence>
<dbReference type="Proteomes" id="UP001162030">
    <property type="component" value="Chromosome"/>
</dbReference>
<gene>
    <name evidence="2" type="ORF">MSZNOR_5056</name>
</gene>
<evidence type="ECO:0000256" key="1">
    <source>
        <dbReference type="SAM" id="MobiDB-lite"/>
    </source>
</evidence>
<evidence type="ECO:0000313" key="2">
    <source>
        <dbReference type="EMBL" id="CAI8978387.1"/>
    </source>
</evidence>
<reference evidence="2 3" key="1">
    <citation type="submission" date="2023-03" db="EMBL/GenBank/DDBJ databases">
        <authorList>
            <person name="Pearce D."/>
        </authorList>
    </citation>
    <scope>NUCLEOTIDE SEQUENCE [LARGE SCALE GENOMIC DNA]</scope>
    <source>
        <strain evidence="2">Msz</strain>
    </source>
</reference>
<proteinExistence type="predicted"/>
<accession>A0ABM9I9R2</accession>
<feature type="region of interest" description="Disordered" evidence="1">
    <location>
        <begin position="1"/>
        <end position="42"/>
    </location>
</feature>
<dbReference type="EMBL" id="OX458333">
    <property type="protein sequence ID" value="CAI8978387.1"/>
    <property type="molecule type" value="Genomic_DNA"/>
</dbReference>
<keyword evidence="3" id="KW-1185">Reference proteome</keyword>
<feature type="compositionally biased region" description="Basic and acidic residues" evidence="1">
    <location>
        <begin position="20"/>
        <end position="42"/>
    </location>
</feature>
<feature type="compositionally biased region" description="Low complexity" evidence="1">
    <location>
        <begin position="9"/>
        <end position="19"/>
    </location>
</feature>
<name>A0ABM9I9R2_9GAMM</name>
<evidence type="ECO:0000313" key="3">
    <source>
        <dbReference type="Proteomes" id="UP001162030"/>
    </source>
</evidence>